<feature type="non-terminal residue" evidence="1">
    <location>
        <position position="1"/>
    </location>
</feature>
<evidence type="ECO:0000313" key="1">
    <source>
        <dbReference type="EMBL" id="RAV31130.1"/>
    </source>
</evidence>
<dbReference type="Proteomes" id="UP000251577">
    <property type="component" value="Unassembled WGS sequence"/>
</dbReference>
<sequence>RDSGMADMPSIHHPRAFAGEGVRRLQQQVGQLLELLDQHQPDVLLTYGPDGGYGHPDHIRAHDITHAAARQWHARRPHDRAESADPAYAGPQEILWTVTEREVLASALERVDPTAVPEGWRYPQPGDIASVPADQVDFRVRGSAEDVAAKRRAMSAHATQLWVADGSMSDANPRARVSPPQGPVLFCLSNLIAQPLMSSESWTIGWRAHPERAGASMLQRWLQETETRAEYAGADGCKELGAREVRQ</sequence>
<dbReference type="SUPFAM" id="SSF102588">
    <property type="entry name" value="LmbE-like"/>
    <property type="match status" value="1"/>
</dbReference>
<gene>
    <name evidence="1" type="ORF">DLJ54_10005</name>
</gene>
<proteinExistence type="predicted"/>
<dbReference type="AlphaFoldDB" id="A0A364V3B5"/>
<dbReference type="InterPro" id="IPR024078">
    <property type="entry name" value="LmbE-like_dom_sf"/>
</dbReference>
<keyword evidence="2" id="KW-1185">Reference proteome</keyword>
<accession>A0A364V3B5</accession>
<dbReference type="Gene3D" id="3.40.50.10320">
    <property type="entry name" value="LmbE-like"/>
    <property type="match status" value="1"/>
</dbReference>
<evidence type="ECO:0008006" key="3">
    <source>
        <dbReference type="Google" id="ProtNLM"/>
    </source>
</evidence>
<reference evidence="1 2" key="1">
    <citation type="journal article" date="2018" name="Syst. Appl. Microbiol.">
        <title>Corynebacterium heidelbergense sp. nov., isolated from the preen glands of Egyptian geese (Alopochen aegyptiacus).</title>
        <authorList>
            <person name="Braun M.S."/>
            <person name="Wang E."/>
            <person name="Zimmermann S."/>
            <person name="Wink M."/>
        </authorList>
    </citation>
    <scope>NUCLEOTIDE SEQUENCE [LARGE SCALE GENOMIC DNA]</scope>
    <source>
        <strain evidence="1 2">647</strain>
    </source>
</reference>
<evidence type="ECO:0000313" key="2">
    <source>
        <dbReference type="Proteomes" id="UP000251577"/>
    </source>
</evidence>
<dbReference type="EMBL" id="QHCV01000186">
    <property type="protein sequence ID" value="RAV31130.1"/>
    <property type="molecule type" value="Genomic_DNA"/>
</dbReference>
<name>A0A364V3B5_9CORY</name>
<comment type="caution">
    <text evidence="1">The sequence shown here is derived from an EMBL/GenBank/DDBJ whole genome shotgun (WGS) entry which is preliminary data.</text>
</comment>
<organism evidence="1 2">
    <name type="scientific">Corynebacterium heidelbergense</name>
    <dbReference type="NCBI Taxonomy" id="2055947"/>
    <lineage>
        <taxon>Bacteria</taxon>
        <taxon>Bacillati</taxon>
        <taxon>Actinomycetota</taxon>
        <taxon>Actinomycetes</taxon>
        <taxon>Mycobacteriales</taxon>
        <taxon>Corynebacteriaceae</taxon>
        <taxon>Corynebacterium</taxon>
    </lineage>
</organism>
<protein>
    <recommendedName>
        <fullName evidence="3">N-acetyl-1-D-myo-inositol-2-amino-2-deoxy-alpha-D-glucopyranoside deacetylase</fullName>
    </recommendedName>
</protein>